<name>A0AA39G1G0_MICHY</name>
<dbReference type="EMBL" id="JAQQBR010000003">
    <property type="protein sequence ID" value="KAK0179356.1"/>
    <property type="molecule type" value="Genomic_DNA"/>
</dbReference>
<sequence>MTKKGSFLNEPESSSFDDEYDFEMGEDEAGEVFQSQENIERSPKFKDFTRSQSRPTEITPSISISSGEIFSSTENPLKITQTPSMSNISTPNSSVKDSQNNYNATQKTFGDKINITSTLALSEIARVKNSSINEIPTGNLLPVNDVVFNVTDIPSYLELLRETTLESDESIRTSTTIASIDRVDENMDNKEFSDKIDINNKKTLVANEEEKIDEFRPRPEYRPSEIKPESISNLEGQLFQDVAAKEQINQKEQPVLKLRGM</sequence>
<feature type="compositionally biased region" description="Low complexity" evidence="1">
    <location>
        <begin position="55"/>
        <end position="72"/>
    </location>
</feature>
<gene>
    <name evidence="2" type="ORF">PV327_005114</name>
</gene>
<evidence type="ECO:0000313" key="2">
    <source>
        <dbReference type="EMBL" id="KAK0179356.1"/>
    </source>
</evidence>
<organism evidence="2 3">
    <name type="scientific">Microctonus hyperodae</name>
    <name type="common">Parasitoid wasp</name>
    <dbReference type="NCBI Taxonomy" id="165561"/>
    <lineage>
        <taxon>Eukaryota</taxon>
        <taxon>Metazoa</taxon>
        <taxon>Ecdysozoa</taxon>
        <taxon>Arthropoda</taxon>
        <taxon>Hexapoda</taxon>
        <taxon>Insecta</taxon>
        <taxon>Pterygota</taxon>
        <taxon>Neoptera</taxon>
        <taxon>Endopterygota</taxon>
        <taxon>Hymenoptera</taxon>
        <taxon>Apocrita</taxon>
        <taxon>Ichneumonoidea</taxon>
        <taxon>Braconidae</taxon>
        <taxon>Euphorinae</taxon>
        <taxon>Microctonus</taxon>
    </lineage>
</organism>
<evidence type="ECO:0000256" key="1">
    <source>
        <dbReference type="SAM" id="MobiDB-lite"/>
    </source>
</evidence>
<dbReference type="AlphaFoldDB" id="A0AA39G1G0"/>
<proteinExistence type="predicted"/>
<protein>
    <submittedName>
        <fullName evidence="2">Uncharacterized protein</fullName>
    </submittedName>
</protein>
<keyword evidence="3" id="KW-1185">Reference proteome</keyword>
<evidence type="ECO:0000313" key="3">
    <source>
        <dbReference type="Proteomes" id="UP001168972"/>
    </source>
</evidence>
<feature type="compositionally biased region" description="Basic and acidic residues" evidence="1">
    <location>
        <begin position="38"/>
        <end position="49"/>
    </location>
</feature>
<dbReference type="Proteomes" id="UP001168972">
    <property type="component" value="Unassembled WGS sequence"/>
</dbReference>
<feature type="region of interest" description="Disordered" evidence="1">
    <location>
        <begin position="1"/>
        <end position="101"/>
    </location>
</feature>
<reference evidence="2" key="2">
    <citation type="submission" date="2023-03" db="EMBL/GenBank/DDBJ databases">
        <authorList>
            <person name="Inwood S.N."/>
            <person name="Skelly J.G."/>
            <person name="Guhlin J."/>
            <person name="Harrop T.W.R."/>
            <person name="Goldson S.G."/>
            <person name="Dearden P.K."/>
        </authorList>
    </citation>
    <scope>NUCLEOTIDE SEQUENCE</scope>
    <source>
        <strain evidence="2">Lincoln</strain>
        <tissue evidence="2">Whole body</tissue>
    </source>
</reference>
<feature type="compositionally biased region" description="Polar residues" evidence="1">
    <location>
        <begin position="73"/>
        <end position="101"/>
    </location>
</feature>
<feature type="compositionally biased region" description="Acidic residues" evidence="1">
    <location>
        <begin position="15"/>
        <end position="30"/>
    </location>
</feature>
<reference evidence="2" key="1">
    <citation type="journal article" date="2023" name="bioRxiv">
        <title>Scaffold-level genome assemblies of two parasitoid biocontrol wasps reveal the parthenogenesis mechanism and an associated novel virus.</title>
        <authorList>
            <person name="Inwood S."/>
            <person name="Skelly J."/>
            <person name="Guhlin J."/>
            <person name="Harrop T."/>
            <person name="Goldson S."/>
            <person name="Dearden P."/>
        </authorList>
    </citation>
    <scope>NUCLEOTIDE SEQUENCE</scope>
    <source>
        <strain evidence="2">Lincoln</strain>
        <tissue evidence="2">Whole body</tissue>
    </source>
</reference>
<accession>A0AA39G1G0</accession>
<comment type="caution">
    <text evidence="2">The sequence shown here is derived from an EMBL/GenBank/DDBJ whole genome shotgun (WGS) entry which is preliminary data.</text>
</comment>